<evidence type="ECO:0000313" key="1">
    <source>
        <dbReference type="EMBL" id="MFD1523035.1"/>
    </source>
</evidence>
<comment type="caution">
    <text evidence="1">The sequence shown here is derived from an EMBL/GenBank/DDBJ whole genome shotgun (WGS) entry which is preliminary data.</text>
</comment>
<name>A0ABW4F829_9PSEU</name>
<protein>
    <submittedName>
        <fullName evidence="1">Uncharacterized protein</fullName>
    </submittedName>
</protein>
<gene>
    <name evidence="1" type="ORF">ACFSJD_36515</name>
</gene>
<keyword evidence="2" id="KW-1185">Reference proteome</keyword>
<organism evidence="1 2">
    <name type="scientific">Pseudonocardia yunnanensis</name>
    <dbReference type="NCBI Taxonomy" id="58107"/>
    <lineage>
        <taxon>Bacteria</taxon>
        <taxon>Bacillati</taxon>
        <taxon>Actinomycetota</taxon>
        <taxon>Actinomycetes</taxon>
        <taxon>Pseudonocardiales</taxon>
        <taxon>Pseudonocardiaceae</taxon>
        <taxon>Pseudonocardia</taxon>
    </lineage>
</organism>
<proteinExistence type="predicted"/>
<dbReference type="Proteomes" id="UP001597114">
    <property type="component" value="Unassembled WGS sequence"/>
</dbReference>
<reference evidence="2" key="1">
    <citation type="journal article" date="2019" name="Int. J. Syst. Evol. Microbiol.">
        <title>The Global Catalogue of Microorganisms (GCM) 10K type strain sequencing project: providing services to taxonomists for standard genome sequencing and annotation.</title>
        <authorList>
            <consortium name="The Broad Institute Genomics Platform"/>
            <consortium name="The Broad Institute Genome Sequencing Center for Infectious Disease"/>
            <person name="Wu L."/>
            <person name="Ma J."/>
        </authorList>
    </citation>
    <scope>NUCLEOTIDE SEQUENCE [LARGE SCALE GENOMIC DNA]</scope>
    <source>
        <strain evidence="2">CCM 7043</strain>
    </source>
</reference>
<accession>A0ABW4F829</accession>
<dbReference type="RefSeq" id="WP_344728246.1">
    <property type="nucleotide sequence ID" value="NZ_BAAAUS010000050.1"/>
</dbReference>
<evidence type="ECO:0000313" key="2">
    <source>
        <dbReference type="Proteomes" id="UP001597114"/>
    </source>
</evidence>
<sequence>MLAQIARNEQPMERTLDMAMGRAWAYAAATADPRSADVPRRPTPCGYDRADKSCFARPAKRSTPALLRQLLSAGTLGRHDHVCRMVRAREQDVRIELVRQPATDGVGGKMATQPKIIETSARTR</sequence>
<dbReference type="EMBL" id="JBHUCO010000054">
    <property type="protein sequence ID" value="MFD1523035.1"/>
    <property type="molecule type" value="Genomic_DNA"/>
</dbReference>